<sequence>MSSRGSYWLRFVVGGFAPDSSFRDISQSPNGRVHVLGASNKELLLVFYSRLDLKLCKECFDKHWNEMFRYIAMTLHVPNIEVLRSSEETKVNIIDHQTPTDETNLANVEGPSVLHLEYGAHPQELERQREFETTLVGRHAFERQDSLARAASLQECDRVRDPEGILNFLETTMNIEDYLEDITHMTGIPSEDIDLDDYELQKCNILYNDKIHSYESYDPFAHDVGLHEQLITSEYAPKTPTPAPAATLTTVKVEPVWENSAPSTSAIQPKKCGGRNVQTLETYTPTTTARKYRLKTPQERNNTSYKVKRQRNNDAVRKSRSKAKQIQMMKDKQLEDALIEVTQLKEKLRVANERLASCRCRR</sequence>
<dbReference type="Gene3D" id="1.20.5.170">
    <property type="match status" value="1"/>
</dbReference>
<keyword evidence="5" id="KW-1185">Reference proteome</keyword>
<keyword evidence="1" id="KW-0175">Coiled coil</keyword>
<reference evidence="4 5" key="1">
    <citation type="submission" date="2023-08" db="EMBL/GenBank/DDBJ databases">
        <title>A Necator americanus chromosomal reference genome.</title>
        <authorList>
            <person name="Ilik V."/>
            <person name="Petrzelkova K.J."/>
            <person name="Pardy F."/>
            <person name="Fuh T."/>
            <person name="Niatou-Singa F.S."/>
            <person name="Gouil Q."/>
            <person name="Baker L."/>
            <person name="Ritchie M.E."/>
            <person name="Jex A.R."/>
            <person name="Gazzola D."/>
            <person name="Li H."/>
            <person name="Toshio Fujiwara R."/>
            <person name="Zhan B."/>
            <person name="Aroian R.V."/>
            <person name="Pafco B."/>
            <person name="Schwarz E.M."/>
        </authorList>
    </citation>
    <scope>NUCLEOTIDE SEQUENCE [LARGE SCALE GENOMIC DNA]</scope>
    <source>
        <strain evidence="4 5">Aroian</strain>
        <tissue evidence="4">Whole animal</tissue>
    </source>
</reference>
<evidence type="ECO:0000259" key="3">
    <source>
        <dbReference type="Pfam" id="PF07716"/>
    </source>
</evidence>
<evidence type="ECO:0000256" key="2">
    <source>
        <dbReference type="SAM" id="MobiDB-lite"/>
    </source>
</evidence>
<dbReference type="SUPFAM" id="SSF57959">
    <property type="entry name" value="Leucine zipper domain"/>
    <property type="match status" value="1"/>
</dbReference>
<protein>
    <recommendedName>
        <fullName evidence="3">BZIP domain-containing protein</fullName>
    </recommendedName>
</protein>
<feature type="domain" description="BZIP" evidence="3">
    <location>
        <begin position="304"/>
        <end position="355"/>
    </location>
</feature>
<evidence type="ECO:0000313" key="4">
    <source>
        <dbReference type="EMBL" id="KAK6735260.1"/>
    </source>
</evidence>
<feature type="region of interest" description="Disordered" evidence="2">
    <location>
        <begin position="298"/>
        <end position="320"/>
    </location>
</feature>
<dbReference type="Proteomes" id="UP001303046">
    <property type="component" value="Unassembled WGS sequence"/>
</dbReference>
<dbReference type="EMBL" id="JAVFWL010000002">
    <property type="protein sequence ID" value="KAK6735260.1"/>
    <property type="molecule type" value="Genomic_DNA"/>
</dbReference>
<dbReference type="Pfam" id="PF07716">
    <property type="entry name" value="bZIP_2"/>
    <property type="match status" value="1"/>
</dbReference>
<feature type="coiled-coil region" evidence="1">
    <location>
        <begin position="334"/>
        <end position="361"/>
    </location>
</feature>
<evidence type="ECO:0000256" key="1">
    <source>
        <dbReference type="SAM" id="Coils"/>
    </source>
</evidence>
<dbReference type="InterPro" id="IPR046347">
    <property type="entry name" value="bZIP_sf"/>
</dbReference>
<proteinExistence type="predicted"/>
<accession>A0ABR1CBU0</accession>
<evidence type="ECO:0000313" key="5">
    <source>
        <dbReference type="Proteomes" id="UP001303046"/>
    </source>
</evidence>
<dbReference type="InterPro" id="IPR004827">
    <property type="entry name" value="bZIP"/>
</dbReference>
<gene>
    <name evidence="4" type="primary">Necator_chrII.g6234</name>
    <name evidence="4" type="ORF">RB195_018441</name>
</gene>
<name>A0ABR1CBU0_NECAM</name>
<comment type="caution">
    <text evidence="4">The sequence shown here is derived from an EMBL/GenBank/DDBJ whole genome shotgun (WGS) entry which is preliminary data.</text>
</comment>
<organism evidence="4 5">
    <name type="scientific">Necator americanus</name>
    <name type="common">Human hookworm</name>
    <dbReference type="NCBI Taxonomy" id="51031"/>
    <lineage>
        <taxon>Eukaryota</taxon>
        <taxon>Metazoa</taxon>
        <taxon>Ecdysozoa</taxon>
        <taxon>Nematoda</taxon>
        <taxon>Chromadorea</taxon>
        <taxon>Rhabditida</taxon>
        <taxon>Rhabditina</taxon>
        <taxon>Rhabditomorpha</taxon>
        <taxon>Strongyloidea</taxon>
        <taxon>Ancylostomatidae</taxon>
        <taxon>Bunostominae</taxon>
        <taxon>Necator</taxon>
    </lineage>
</organism>